<evidence type="ECO:0000256" key="8">
    <source>
        <dbReference type="ARBA" id="ARBA00022824"/>
    </source>
</evidence>
<keyword evidence="13 17" id="KW-0594">Phospholipid biosynthesis</keyword>
<feature type="transmembrane region" description="Helical" evidence="18">
    <location>
        <begin position="97"/>
        <end position="118"/>
    </location>
</feature>
<feature type="binding site" evidence="17">
    <location>
        <begin position="104"/>
        <end position="106"/>
    </location>
    <ligand>
        <name>S-adenosyl-L-methionine</name>
        <dbReference type="ChEBI" id="CHEBI:59789"/>
    </ligand>
</feature>
<dbReference type="InterPro" id="IPR024960">
    <property type="entry name" value="PEMT/MFAP"/>
</dbReference>
<keyword evidence="7 17" id="KW-0812">Transmembrane</keyword>
<dbReference type="FunFam" id="1.20.120.1630:FF:000005">
    <property type="entry name" value="Phosphatidylethanolamine N-methyltransferase"/>
    <property type="match status" value="1"/>
</dbReference>
<name>A0A9Q3DVT0_9BASI</name>
<organism evidence="19 20">
    <name type="scientific">Austropuccinia psidii MF-1</name>
    <dbReference type="NCBI Taxonomy" id="1389203"/>
    <lineage>
        <taxon>Eukaryota</taxon>
        <taxon>Fungi</taxon>
        <taxon>Dikarya</taxon>
        <taxon>Basidiomycota</taxon>
        <taxon>Pucciniomycotina</taxon>
        <taxon>Pucciniomycetes</taxon>
        <taxon>Pucciniales</taxon>
        <taxon>Sphaerophragmiaceae</taxon>
        <taxon>Austropuccinia</taxon>
    </lineage>
</organism>
<dbReference type="GO" id="GO:0005789">
    <property type="term" value="C:endoplasmic reticulum membrane"/>
    <property type="evidence" value="ECO:0007669"/>
    <property type="project" value="UniProtKB-SubCell"/>
</dbReference>
<accession>A0A9Q3DVT0</accession>
<comment type="catalytic activity">
    <reaction evidence="15">
        <text>a 1,2-diacyl-sn-glycero-3-phospho-N,N-dimethylethanolamine + S-adenosyl-L-methionine = a 1,2-diacyl-sn-glycero-3-phosphocholine + S-adenosyl-L-homocysteine + H(+)</text>
        <dbReference type="Rhea" id="RHEA:32739"/>
        <dbReference type="ChEBI" id="CHEBI:15378"/>
        <dbReference type="ChEBI" id="CHEBI:57643"/>
        <dbReference type="ChEBI" id="CHEBI:57856"/>
        <dbReference type="ChEBI" id="CHEBI:59789"/>
        <dbReference type="ChEBI" id="CHEBI:64572"/>
        <dbReference type="EC" id="2.1.1.71"/>
    </reaction>
</comment>
<evidence type="ECO:0000256" key="10">
    <source>
        <dbReference type="ARBA" id="ARBA00023098"/>
    </source>
</evidence>
<comment type="subcellular location">
    <subcellularLocation>
        <location evidence="17">Endoplasmic reticulum membrane</location>
        <topology evidence="17">Multi-pass membrane protein</topology>
    </subcellularLocation>
    <subcellularLocation>
        <location evidence="17">Mitochondrion membrane</location>
        <topology evidence="17">Multi-pass membrane protein</topology>
    </subcellularLocation>
</comment>
<evidence type="ECO:0000313" key="20">
    <source>
        <dbReference type="Proteomes" id="UP000765509"/>
    </source>
</evidence>
<evidence type="ECO:0000256" key="15">
    <source>
        <dbReference type="ARBA" id="ARBA00051252"/>
    </source>
</evidence>
<evidence type="ECO:0000256" key="4">
    <source>
        <dbReference type="ARBA" id="ARBA00022603"/>
    </source>
</evidence>
<dbReference type="HAMAP" id="MF_03216">
    <property type="entry name" value="PLMT"/>
    <property type="match status" value="1"/>
</dbReference>
<keyword evidence="4 17" id="KW-0489">Methyltransferase</keyword>
<dbReference type="PIRSF" id="PIRSF005444">
    <property type="entry name" value="PEMT"/>
    <property type="match status" value="1"/>
</dbReference>
<evidence type="ECO:0000256" key="14">
    <source>
        <dbReference type="ARBA" id="ARBA00023264"/>
    </source>
</evidence>
<keyword evidence="10 17" id="KW-0443">Lipid metabolism</keyword>
<feature type="topological domain" description="Lumenal" evidence="17">
    <location>
        <begin position="1"/>
        <end position="18"/>
    </location>
</feature>
<evidence type="ECO:0000256" key="7">
    <source>
        <dbReference type="ARBA" id="ARBA00022692"/>
    </source>
</evidence>
<dbReference type="EC" id="2.1.1.71" evidence="17"/>
<evidence type="ECO:0000256" key="9">
    <source>
        <dbReference type="ARBA" id="ARBA00022989"/>
    </source>
</evidence>
<dbReference type="AlphaFoldDB" id="A0A9Q3DVT0"/>
<keyword evidence="20" id="KW-1185">Reference proteome</keyword>
<comment type="similarity">
    <text evidence="17">Belongs to the class VI-like SAM-binding methyltransferase superfamily. PEMT/PEM2 methyltransferase family.</text>
</comment>
<evidence type="ECO:0000256" key="1">
    <source>
        <dbReference type="ARBA" id="ARBA00004969"/>
    </source>
</evidence>
<dbReference type="Gene3D" id="1.20.120.1630">
    <property type="match status" value="1"/>
</dbReference>
<comment type="pathway">
    <text evidence="2">Lipid metabolism.</text>
</comment>
<dbReference type="PANTHER" id="PTHR15458:SF5">
    <property type="entry name" value="PHOSPHATIDYLETHANOLAMINE N-METHYLTRANSFERASE"/>
    <property type="match status" value="1"/>
</dbReference>
<keyword evidence="11 17" id="KW-0496">Mitochondrion</keyword>
<dbReference type="EMBL" id="AVOT02019243">
    <property type="protein sequence ID" value="MBW0506702.1"/>
    <property type="molecule type" value="Genomic_DNA"/>
</dbReference>
<comment type="function">
    <text evidence="17">Catalyzes the second two steps of the methylation pathway of phosphatidylcholine biosynthesis, the SAM-dependent methylation of phosphatidylmonomethylethanolamine (PMME) to phosphatidyldimethylethanolamine (PDME) and of PDME to phosphatidylcholine (PC).</text>
</comment>
<dbReference type="GO" id="GO:0000773">
    <property type="term" value="F:phosphatidyl-N-methylethanolamine N-methyltransferase activity"/>
    <property type="evidence" value="ECO:0007669"/>
    <property type="project" value="UniProtKB-UniRule"/>
</dbReference>
<dbReference type="GO" id="GO:0006656">
    <property type="term" value="P:phosphatidylcholine biosynthetic process"/>
    <property type="evidence" value="ECO:0007669"/>
    <property type="project" value="UniProtKB-UniRule"/>
</dbReference>
<feature type="topological domain" description="Cytoplasmic" evidence="17">
    <location>
        <begin position="185"/>
        <end position="204"/>
    </location>
</feature>
<keyword evidence="8 17" id="KW-0256">Endoplasmic reticulum</keyword>
<proteinExistence type="inferred from homology"/>
<evidence type="ECO:0000256" key="17">
    <source>
        <dbReference type="HAMAP-Rule" id="MF_03216"/>
    </source>
</evidence>
<dbReference type="InterPro" id="IPR007318">
    <property type="entry name" value="Phopholipid_MeTrfase"/>
</dbReference>
<keyword evidence="5 17" id="KW-0808">Transferase</keyword>
<evidence type="ECO:0000256" key="11">
    <source>
        <dbReference type="ARBA" id="ARBA00023128"/>
    </source>
</evidence>
<dbReference type="PROSITE" id="PS51599">
    <property type="entry name" value="SAM_PEMT_PEM2"/>
    <property type="match status" value="1"/>
</dbReference>
<feature type="transmembrane region" description="Helical" evidence="18">
    <location>
        <begin position="20"/>
        <end position="38"/>
    </location>
</feature>
<gene>
    <name evidence="19" type="ORF">O181_046417</name>
</gene>
<feature type="transmembrane region" description="Helical" evidence="18">
    <location>
        <begin position="59"/>
        <end position="77"/>
    </location>
</feature>
<evidence type="ECO:0000256" key="18">
    <source>
        <dbReference type="SAM" id="Phobius"/>
    </source>
</evidence>
<evidence type="ECO:0000256" key="13">
    <source>
        <dbReference type="ARBA" id="ARBA00023209"/>
    </source>
</evidence>
<evidence type="ECO:0000256" key="3">
    <source>
        <dbReference type="ARBA" id="ARBA00022516"/>
    </source>
</evidence>
<evidence type="ECO:0000313" key="19">
    <source>
        <dbReference type="EMBL" id="MBW0506702.1"/>
    </source>
</evidence>
<dbReference type="Proteomes" id="UP000765509">
    <property type="component" value="Unassembled WGS sequence"/>
</dbReference>
<dbReference type="PANTHER" id="PTHR15458">
    <property type="entry name" value="PHOSPHATIDYLETHANOLAMINE N-METHYLTRANSFERASE"/>
    <property type="match status" value="1"/>
</dbReference>
<keyword evidence="6 17" id="KW-0949">S-adenosyl-L-methionine</keyword>
<dbReference type="OrthoDB" id="8300106at2759"/>
<dbReference type="Pfam" id="PF04191">
    <property type="entry name" value="PEMT"/>
    <property type="match status" value="1"/>
</dbReference>
<evidence type="ECO:0000256" key="2">
    <source>
        <dbReference type="ARBA" id="ARBA00005189"/>
    </source>
</evidence>
<feature type="intramembrane region" description="Helical" evidence="17">
    <location>
        <begin position="19"/>
        <end position="39"/>
    </location>
</feature>
<feature type="binding site" evidence="17">
    <location>
        <begin position="186"/>
        <end position="187"/>
    </location>
    <ligand>
        <name>S-adenosyl-L-methionine</name>
        <dbReference type="ChEBI" id="CHEBI:59789"/>
    </ligand>
</feature>
<reference evidence="19" key="1">
    <citation type="submission" date="2021-03" db="EMBL/GenBank/DDBJ databases">
        <title>Draft genome sequence of rust myrtle Austropuccinia psidii MF-1, a brazilian biotype.</title>
        <authorList>
            <person name="Quecine M.C."/>
            <person name="Pachon D.M.R."/>
            <person name="Bonatelli M.L."/>
            <person name="Correr F.H."/>
            <person name="Franceschini L.M."/>
            <person name="Leite T.F."/>
            <person name="Margarido G.R.A."/>
            <person name="Almeida C.A."/>
            <person name="Ferrarezi J.A."/>
            <person name="Labate C.A."/>
        </authorList>
    </citation>
    <scope>NUCLEOTIDE SEQUENCE</scope>
    <source>
        <strain evidence="19">MF-1</strain>
    </source>
</reference>
<comment type="caution">
    <text evidence="19">The sequence shown here is derived from an EMBL/GenBank/DDBJ whole genome shotgun (WGS) entry which is preliminary data.</text>
</comment>
<dbReference type="GO" id="GO:0031966">
    <property type="term" value="C:mitochondrial membrane"/>
    <property type="evidence" value="ECO:0007669"/>
    <property type="project" value="UniProtKB-SubCell"/>
</dbReference>
<protein>
    <recommendedName>
        <fullName evidence="17">Phosphatidyl-N-methylethanolamine N-methyltransferase</fullName>
        <ecNumber evidence="17">2.1.1.71</ecNumber>
    </recommendedName>
    <alternativeName>
        <fullName evidence="17">Phospholipid methyltransferase</fullName>
        <shortName evidence="17">PLMT</shortName>
    </alternativeName>
</protein>
<evidence type="ECO:0000256" key="6">
    <source>
        <dbReference type="ARBA" id="ARBA00022691"/>
    </source>
</evidence>
<feature type="transmembrane region" description="Helical" evidence="18">
    <location>
        <begin position="167"/>
        <end position="185"/>
    </location>
</feature>
<evidence type="ECO:0000256" key="5">
    <source>
        <dbReference type="ARBA" id="ARBA00022679"/>
    </source>
</evidence>
<keyword evidence="12 17" id="KW-0472">Membrane</keyword>
<keyword evidence="3 17" id="KW-0444">Lipid biosynthesis</keyword>
<feature type="topological domain" description="Lumenal" evidence="17">
    <location>
        <begin position="121"/>
        <end position="163"/>
    </location>
</feature>
<feature type="topological domain" description="Lumenal" evidence="17">
    <location>
        <begin position="40"/>
        <end position="51"/>
    </location>
</feature>
<comment type="catalytic activity">
    <reaction evidence="16 17">
        <text>a 1,2-diacyl-sn-glycero-3-phospho-N-methylethanolamine + S-adenosyl-L-methionine = a 1,2-diacyl-sn-glycero-3-phospho-N,N-dimethylethanolamine + S-adenosyl-L-homocysteine + H(+)</text>
        <dbReference type="Rhea" id="RHEA:32735"/>
        <dbReference type="ChEBI" id="CHEBI:15378"/>
        <dbReference type="ChEBI" id="CHEBI:57856"/>
        <dbReference type="ChEBI" id="CHEBI:59789"/>
        <dbReference type="ChEBI" id="CHEBI:64572"/>
        <dbReference type="ChEBI" id="CHEBI:64573"/>
        <dbReference type="EC" id="2.1.1.71"/>
    </reaction>
</comment>
<comment type="pathway">
    <text evidence="1 17">Phospholipid metabolism; phosphatidylcholine biosynthesis.</text>
</comment>
<dbReference type="GO" id="GO:0032259">
    <property type="term" value="P:methylation"/>
    <property type="evidence" value="ECO:0007669"/>
    <property type="project" value="UniProtKB-KW"/>
</dbReference>
<keyword evidence="14 17" id="KW-1208">Phospholipid metabolism</keyword>
<keyword evidence="9 17" id="KW-1133">Transmembrane helix</keyword>
<sequence length="204" mass="23156">MSTKQVSWYEGGLIDIQQKSFWISIGWIVFNPLFWNIIARTEHATRVLTKTFGSAHKGCYFLGALIFTIGLIRDHHYKQALEYQPVYSAFEHPFVQLISKSIFALGSVLVGSSMWALGVTGTYLGDYFGILMDKMVEGFPFNLFSSPMYDGSTLCFFGTALSYRSPAGLLLSTIVYIMYQIALRFEDPFTAKIYRERAARLKSN</sequence>
<evidence type="ECO:0000256" key="12">
    <source>
        <dbReference type="ARBA" id="ARBA00023136"/>
    </source>
</evidence>
<feature type="topological domain" description="Cytoplasmic" evidence="17">
    <location>
        <begin position="73"/>
        <end position="99"/>
    </location>
</feature>
<evidence type="ECO:0000256" key="16">
    <source>
        <dbReference type="ARBA" id="ARBA00052459"/>
    </source>
</evidence>